<reference evidence="3" key="1">
    <citation type="journal article" date="2019" name="Int. J. Syst. Evol. Microbiol.">
        <title>The Global Catalogue of Microorganisms (GCM) 10K type strain sequencing project: providing services to taxonomists for standard genome sequencing and annotation.</title>
        <authorList>
            <consortium name="The Broad Institute Genomics Platform"/>
            <consortium name="The Broad Institute Genome Sequencing Center for Infectious Disease"/>
            <person name="Wu L."/>
            <person name="Ma J."/>
        </authorList>
    </citation>
    <scope>NUCLEOTIDE SEQUENCE [LARGE SCALE GENOMIC DNA]</scope>
    <source>
        <strain evidence="3">JCM 18326</strain>
    </source>
</reference>
<organism evidence="2 3">
    <name type="scientific">Algivirga pacifica</name>
    <dbReference type="NCBI Taxonomy" id="1162670"/>
    <lineage>
        <taxon>Bacteria</taxon>
        <taxon>Pseudomonadati</taxon>
        <taxon>Bacteroidota</taxon>
        <taxon>Cytophagia</taxon>
        <taxon>Cytophagales</taxon>
        <taxon>Flammeovirgaceae</taxon>
        <taxon>Algivirga</taxon>
    </lineage>
</organism>
<dbReference type="Proteomes" id="UP001500298">
    <property type="component" value="Unassembled WGS sequence"/>
</dbReference>
<feature type="transmembrane region" description="Helical" evidence="1">
    <location>
        <begin position="55"/>
        <end position="72"/>
    </location>
</feature>
<dbReference type="EMBL" id="BAABJX010000065">
    <property type="protein sequence ID" value="GAA4851146.1"/>
    <property type="molecule type" value="Genomic_DNA"/>
</dbReference>
<feature type="transmembrane region" description="Helical" evidence="1">
    <location>
        <begin position="12"/>
        <end position="35"/>
    </location>
</feature>
<proteinExistence type="predicted"/>
<keyword evidence="1" id="KW-0812">Transmembrane</keyword>
<protein>
    <submittedName>
        <fullName evidence="2">Uncharacterized protein</fullName>
    </submittedName>
</protein>
<keyword evidence="3" id="KW-1185">Reference proteome</keyword>
<gene>
    <name evidence="2" type="ORF">GCM10023331_39790</name>
</gene>
<keyword evidence="1" id="KW-0472">Membrane</keyword>
<evidence type="ECO:0000313" key="3">
    <source>
        <dbReference type="Proteomes" id="UP001500298"/>
    </source>
</evidence>
<sequence>MENLTVKEAAMAYKYIFNSIFGLEHIAGVTCLSILSFNIQQIINPTWRLSQKKKIGIVLVFFLCSPIGAWMLQRNALKAYTKQENDTVLI</sequence>
<keyword evidence="1" id="KW-1133">Transmembrane helix</keyword>
<comment type="caution">
    <text evidence="2">The sequence shown here is derived from an EMBL/GenBank/DDBJ whole genome shotgun (WGS) entry which is preliminary data.</text>
</comment>
<name>A0ABP9DLA1_9BACT</name>
<accession>A0ABP9DLA1</accession>
<evidence type="ECO:0000256" key="1">
    <source>
        <dbReference type="SAM" id="Phobius"/>
    </source>
</evidence>
<evidence type="ECO:0000313" key="2">
    <source>
        <dbReference type="EMBL" id="GAA4851146.1"/>
    </source>
</evidence>